<dbReference type="Proteomes" id="UP001066276">
    <property type="component" value="Chromosome 3_1"/>
</dbReference>
<organism evidence="2 3">
    <name type="scientific">Pleurodeles waltl</name>
    <name type="common">Iberian ribbed newt</name>
    <dbReference type="NCBI Taxonomy" id="8319"/>
    <lineage>
        <taxon>Eukaryota</taxon>
        <taxon>Metazoa</taxon>
        <taxon>Chordata</taxon>
        <taxon>Craniata</taxon>
        <taxon>Vertebrata</taxon>
        <taxon>Euteleostomi</taxon>
        <taxon>Amphibia</taxon>
        <taxon>Batrachia</taxon>
        <taxon>Caudata</taxon>
        <taxon>Salamandroidea</taxon>
        <taxon>Salamandridae</taxon>
        <taxon>Pleurodelinae</taxon>
        <taxon>Pleurodeles</taxon>
    </lineage>
</organism>
<dbReference type="EMBL" id="JANPWB010000005">
    <property type="protein sequence ID" value="KAJ1185973.1"/>
    <property type="molecule type" value="Genomic_DNA"/>
</dbReference>
<protein>
    <submittedName>
        <fullName evidence="2">Uncharacterized protein</fullName>
    </submittedName>
</protein>
<evidence type="ECO:0000313" key="2">
    <source>
        <dbReference type="EMBL" id="KAJ1185973.1"/>
    </source>
</evidence>
<feature type="region of interest" description="Disordered" evidence="1">
    <location>
        <begin position="1"/>
        <end position="26"/>
    </location>
</feature>
<proteinExistence type="predicted"/>
<sequence>MGNYVASQGADYRNSAEHDEDKLDSEDIEAEQLLKGGPVVTPVSAYMLAMGNLTNGAGVSDLDTPGSRM</sequence>
<comment type="caution">
    <text evidence="2">The sequence shown here is derived from an EMBL/GenBank/DDBJ whole genome shotgun (WGS) entry which is preliminary data.</text>
</comment>
<gene>
    <name evidence="2" type="ORF">NDU88_002758</name>
</gene>
<name>A0AAV7UAL5_PLEWA</name>
<keyword evidence="3" id="KW-1185">Reference proteome</keyword>
<reference evidence="2" key="1">
    <citation type="journal article" date="2022" name="bioRxiv">
        <title>Sequencing and chromosome-scale assembly of the giantPleurodeles waltlgenome.</title>
        <authorList>
            <person name="Brown T."/>
            <person name="Elewa A."/>
            <person name="Iarovenko S."/>
            <person name="Subramanian E."/>
            <person name="Araus A.J."/>
            <person name="Petzold A."/>
            <person name="Susuki M."/>
            <person name="Suzuki K.-i.T."/>
            <person name="Hayashi T."/>
            <person name="Toyoda A."/>
            <person name="Oliveira C."/>
            <person name="Osipova E."/>
            <person name="Leigh N.D."/>
            <person name="Simon A."/>
            <person name="Yun M.H."/>
        </authorList>
    </citation>
    <scope>NUCLEOTIDE SEQUENCE</scope>
    <source>
        <strain evidence="2">20211129_DDA</strain>
        <tissue evidence="2">Liver</tissue>
    </source>
</reference>
<evidence type="ECO:0000313" key="3">
    <source>
        <dbReference type="Proteomes" id="UP001066276"/>
    </source>
</evidence>
<evidence type="ECO:0000256" key="1">
    <source>
        <dbReference type="SAM" id="MobiDB-lite"/>
    </source>
</evidence>
<accession>A0AAV7UAL5</accession>
<dbReference type="AlphaFoldDB" id="A0AAV7UAL5"/>